<dbReference type="AlphaFoldDB" id="A0AAU7CJ60"/>
<gene>
    <name evidence="2" type="ORF">V5E97_01235</name>
</gene>
<proteinExistence type="predicted"/>
<organism evidence="2">
    <name type="scientific">Singulisphaera sp. Ch08</name>
    <dbReference type="NCBI Taxonomy" id="3120278"/>
    <lineage>
        <taxon>Bacteria</taxon>
        <taxon>Pseudomonadati</taxon>
        <taxon>Planctomycetota</taxon>
        <taxon>Planctomycetia</taxon>
        <taxon>Isosphaerales</taxon>
        <taxon>Isosphaeraceae</taxon>
        <taxon>Singulisphaera</taxon>
    </lineage>
</organism>
<feature type="chain" id="PRO_5043952497" evidence="1">
    <location>
        <begin position="22"/>
        <end position="336"/>
    </location>
</feature>
<keyword evidence="1" id="KW-0732">Signal</keyword>
<evidence type="ECO:0000313" key="2">
    <source>
        <dbReference type="EMBL" id="XBH04666.1"/>
    </source>
</evidence>
<feature type="signal peptide" evidence="1">
    <location>
        <begin position="1"/>
        <end position="21"/>
    </location>
</feature>
<dbReference type="EMBL" id="CP155447">
    <property type="protein sequence ID" value="XBH04666.1"/>
    <property type="molecule type" value="Genomic_DNA"/>
</dbReference>
<dbReference type="RefSeq" id="WP_406697457.1">
    <property type="nucleotide sequence ID" value="NZ_CP155447.1"/>
</dbReference>
<evidence type="ECO:0000256" key="1">
    <source>
        <dbReference type="SAM" id="SignalP"/>
    </source>
</evidence>
<protein>
    <submittedName>
        <fullName evidence="2">Uncharacterized protein</fullName>
    </submittedName>
</protein>
<reference evidence="2" key="1">
    <citation type="submission" date="2024-05" db="EMBL/GenBank/DDBJ databases">
        <title>Planctomycetes of the genus Singulisphaera possess chitinolytic capabilities.</title>
        <authorList>
            <person name="Ivanova A."/>
        </authorList>
    </citation>
    <scope>NUCLEOTIDE SEQUENCE</scope>
    <source>
        <strain evidence="2">Ch08T</strain>
    </source>
</reference>
<name>A0AAU7CJ60_9BACT</name>
<sequence>MLHVRRVLVLLVVLCPSPVRAQIDPATAASAVRAVWGFATEMERDRETRRFRSQIQGRLDVIFNNIDLQFLNITNSEFARARAEFANYLENTRATDAANTLLAARMLSGRALEQYRGRGIDAAEAYQAAATLHVAILKERYRREPDKQAARRVMINEFTGPSGIEIHLRRLHEDLTQLAPRQANRVIGGVFQPDYGAQASTRLRALAAEVTRLKLQNVVNNPTTERNYTYITWVFSPRASEAIQQRGAAQVNYVGVPAEVAGEVGTNGVPARPEIVCFQDQFDVPHGVRQIQFNNCSTNYLFVLMWEGNTRRLMRIVNERADEAGRVIEFVQGDLN</sequence>
<accession>A0AAU7CJ60</accession>